<reference evidence="2 4" key="2">
    <citation type="submission" date="2019-06" db="EMBL/GenBank/DDBJ databases">
        <title>Whole genome shotgun sequence of Corynebacterium flavescens NBRC 14136.</title>
        <authorList>
            <person name="Hosoyama A."/>
            <person name="Uohara A."/>
            <person name="Ohji S."/>
            <person name="Ichikawa N."/>
        </authorList>
    </citation>
    <scope>NUCLEOTIDE SEQUENCE [LARGE SCALE GENOMIC DNA]</scope>
    <source>
        <strain evidence="2 4">NBRC 14136</strain>
    </source>
</reference>
<sequence>MKIAAFDMDGTIYFDGKIPEEIAQSIARWRAEGNIAIAATGKSIHSARTSLDPFGVTMDYGVLYNGTVVTDSAFEVLYEEHLPQDAVAAIARHLEGIDGLNLYCTMLEGADGLVCRGVSGPTNHIISNPRPMGWQQLMHEQVVLLTAWAPDRRDLQREVDEWVTAHFDLETSHNVGFYDIMPPGHNKGWGISWLLKHLGIERDAVELYTFGDSFNDLPMHALADVSFSFPWAPAPVREQVTHVVLGVAQALEEL</sequence>
<dbReference type="Proteomes" id="UP000185479">
    <property type="component" value="Chromosome"/>
</dbReference>
<dbReference type="NCBIfam" id="TIGR01484">
    <property type="entry name" value="HAD-SF-IIB"/>
    <property type="match status" value="1"/>
</dbReference>
<dbReference type="OrthoDB" id="9806027at2"/>
<dbReference type="EMBL" id="BJNB01000001">
    <property type="protein sequence ID" value="GEB96581.1"/>
    <property type="molecule type" value="Genomic_DNA"/>
</dbReference>
<evidence type="ECO:0000313" key="2">
    <source>
        <dbReference type="EMBL" id="GEB96581.1"/>
    </source>
</evidence>
<dbReference type="GO" id="GO:0016791">
    <property type="term" value="F:phosphatase activity"/>
    <property type="evidence" value="ECO:0007669"/>
    <property type="project" value="TreeGrafter"/>
</dbReference>
<dbReference type="AlphaFoldDB" id="A0A1L7CLC8"/>
<protein>
    <submittedName>
        <fullName evidence="1">Uncharacterized protein</fullName>
    </submittedName>
</protein>
<evidence type="ECO:0000313" key="3">
    <source>
        <dbReference type="Proteomes" id="UP000185479"/>
    </source>
</evidence>
<dbReference type="Pfam" id="PF08282">
    <property type="entry name" value="Hydrolase_3"/>
    <property type="match status" value="1"/>
</dbReference>
<dbReference type="Proteomes" id="UP000315353">
    <property type="component" value="Unassembled WGS sequence"/>
</dbReference>
<dbReference type="RefSeq" id="WP_075729651.1">
    <property type="nucleotide sequence ID" value="NZ_BJNB01000001.1"/>
</dbReference>
<reference evidence="1 3" key="1">
    <citation type="submission" date="2014-08" db="EMBL/GenBank/DDBJ databases">
        <title>Complete genome sequence of Corynebacterium flavescens OJ8(T)(=DSM 20296(T)), isolated from cheese.</title>
        <authorList>
            <person name="Ruckert C."/>
            <person name="Albersmeier A."/>
            <person name="Winkler A."/>
            <person name="Kalinowski J."/>
        </authorList>
    </citation>
    <scope>NUCLEOTIDE SEQUENCE [LARGE SCALE GENOMIC DNA]</scope>
    <source>
        <strain evidence="1 3">OJ8</strain>
    </source>
</reference>
<dbReference type="PANTHER" id="PTHR10000">
    <property type="entry name" value="PHOSPHOSERINE PHOSPHATASE"/>
    <property type="match status" value="1"/>
</dbReference>
<dbReference type="InterPro" id="IPR023214">
    <property type="entry name" value="HAD_sf"/>
</dbReference>
<organism evidence="1 3">
    <name type="scientific">Corynebacterium flavescens</name>
    <dbReference type="NCBI Taxonomy" id="28028"/>
    <lineage>
        <taxon>Bacteria</taxon>
        <taxon>Bacillati</taxon>
        <taxon>Actinomycetota</taxon>
        <taxon>Actinomycetes</taxon>
        <taxon>Mycobacteriales</taxon>
        <taxon>Corynebacteriaceae</taxon>
        <taxon>Corynebacterium</taxon>
    </lineage>
</organism>
<dbReference type="SUPFAM" id="SSF56784">
    <property type="entry name" value="HAD-like"/>
    <property type="match status" value="1"/>
</dbReference>
<dbReference type="InterPro" id="IPR036412">
    <property type="entry name" value="HAD-like_sf"/>
</dbReference>
<dbReference type="PANTHER" id="PTHR10000:SF8">
    <property type="entry name" value="HAD SUPERFAMILY HYDROLASE-LIKE, TYPE 3"/>
    <property type="match status" value="1"/>
</dbReference>
<accession>A0A1L7CLC8</accession>
<dbReference type="GO" id="GO:0005829">
    <property type="term" value="C:cytosol"/>
    <property type="evidence" value="ECO:0007669"/>
    <property type="project" value="TreeGrafter"/>
</dbReference>
<dbReference type="EMBL" id="CP009246">
    <property type="protein sequence ID" value="APT86654.1"/>
    <property type="molecule type" value="Genomic_DNA"/>
</dbReference>
<evidence type="ECO:0000313" key="1">
    <source>
        <dbReference type="EMBL" id="APT86654.1"/>
    </source>
</evidence>
<dbReference type="InterPro" id="IPR006379">
    <property type="entry name" value="HAD-SF_hydro_IIB"/>
</dbReference>
<dbReference type="GeneID" id="82880128"/>
<dbReference type="Gene3D" id="3.30.1240.10">
    <property type="match status" value="1"/>
</dbReference>
<evidence type="ECO:0000313" key="4">
    <source>
        <dbReference type="Proteomes" id="UP000315353"/>
    </source>
</evidence>
<keyword evidence="3" id="KW-1185">Reference proteome</keyword>
<dbReference type="STRING" id="28028.CFLV_05285"/>
<dbReference type="KEGG" id="cfc:CFLV_05285"/>
<name>A0A1L7CLC8_CORFL</name>
<dbReference type="GO" id="GO:0000287">
    <property type="term" value="F:magnesium ion binding"/>
    <property type="evidence" value="ECO:0007669"/>
    <property type="project" value="TreeGrafter"/>
</dbReference>
<gene>
    <name evidence="2" type="ORF">CFL01nite_00760</name>
    <name evidence="1" type="ORF">CFLV_05285</name>
</gene>
<dbReference type="Gene3D" id="3.40.50.1000">
    <property type="entry name" value="HAD superfamily/HAD-like"/>
    <property type="match status" value="1"/>
</dbReference>
<proteinExistence type="predicted"/>